<name>A0A0E9U4L0_ANGAN</name>
<reference evidence="1" key="2">
    <citation type="journal article" date="2015" name="Fish Shellfish Immunol.">
        <title>Early steps in the European eel (Anguilla anguilla)-Vibrio vulnificus interaction in the gills: Role of the RtxA13 toxin.</title>
        <authorList>
            <person name="Callol A."/>
            <person name="Pajuelo D."/>
            <person name="Ebbesson L."/>
            <person name="Teles M."/>
            <person name="MacKenzie S."/>
            <person name="Amaro C."/>
        </authorList>
    </citation>
    <scope>NUCLEOTIDE SEQUENCE</scope>
</reference>
<dbReference type="EMBL" id="GBXM01047875">
    <property type="protein sequence ID" value="JAH60702.1"/>
    <property type="molecule type" value="Transcribed_RNA"/>
</dbReference>
<reference evidence="1" key="1">
    <citation type="submission" date="2014-11" db="EMBL/GenBank/DDBJ databases">
        <authorList>
            <person name="Amaro Gonzalez C."/>
        </authorList>
    </citation>
    <scope>NUCLEOTIDE SEQUENCE</scope>
</reference>
<sequence length="28" mass="3395">MLIVFEFYSPVNIWICVVLTINLESHQW</sequence>
<organism evidence="1">
    <name type="scientific">Anguilla anguilla</name>
    <name type="common">European freshwater eel</name>
    <name type="synonym">Muraena anguilla</name>
    <dbReference type="NCBI Taxonomy" id="7936"/>
    <lineage>
        <taxon>Eukaryota</taxon>
        <taxon>Metazoa</taxon>
        <taxon>Chordata</taxon>
        <taxon>Craniata</taxon>
        <taxon>Vertebrata</taxon>
        <taxon>Euteleostomi</taxon>
        <taxon>Actinopterygii</taxon>
        <taxon>Neopterygii</taxon>
        <taxon>Teleostei</taxon>
        <taxon>Anguilliformes</taxon>
        <taxon>Anguillidae</taxon>
        <taxon>Anguilla</taxon>
    </lineage>
</organism>
<protein>
    <submittedName>
        <fullName evidence="1">Uncharacterized protein</fullName>
    </submittedName>
</protein>
<dbReference type="AlphaFoldDB" id="A0A0E9U4L0"/>
<accession>A0A0E9U4L0</accession>
<proteinExistence type="predicted"/>
<evidence type="ECO:0000313" key="1">
    <source>
        <dbReference type="EMBL" id="JAH60702.1"/>
    </source>
</evidence>